<accession>A0A931APZ2</accession>
<evidence type="ECO:0000313" key="2">
    <source>
        <dbReference type="Proteomes" id="UP000621436"/>
    </source>
</evidence>
<reference evidence="1" key="1">
    <citation type="submission" date="2020-11" db="EMBL/GenBank/DDBJ databases">
        <title>Halonatronomonas betainensis gen. nov., sp. nov. a novel haloalkaliphilic representative of the family Halanaerobiacae capable of betaine degradation.</title>
        <authorList>
            <person name="Boltyanskaya Y."/>
            <person name="Kevbrin V."/>
            <person name="Detkova E."/>
            <person name="Grouzdev D.S."/>
            <person name="Koziaeva V."/>
            <person name="Zhilina T."/>
        </authorList>
    </citation>
    <scope>NUCLEOTIDE SEQUENCE</scope>
    <source>
        <strain evidence="1">Z-7014</strain>
    </source>
</reference>
<dbReference type="AlphaFoldDB" id="A0A931APZ2"/>
<keyword evidence="2" id="KW-1185">Reference proteome</keyword>
<dbReference type="SUPFAM" id="SSF53850">
    <property type="entry name" value="Periplasmic binding protein-like II"/>
    <property type="match status" value="1"/>
</dbReference>
<dbReference type="EMBL" id="JADPIE010000001">
    <property type="protein sequence ID" value="MBF8435904.1"/>
    <property type="molecule type" value="Genomic_DNA"/>
</dbReference>
<comment type="caution">
    <text evidence="1">The sequence shown here is derived from an EMBL/GenBank/DDBJ whole genome shotgun (WGS) entry which is preliminary data.</text>
</comment>
<protein>
    <recommendedName>
        <fullName evidence="3">Solute-binding protein family 5 domain-containing protein</fullName>
    </recommendedName>
</protein>
<gene>
    <name evidence="1" type="ORF">I0Q91_02325</name>
</gene>
<proteinExistence type="predicted"/>
<sequence>MILKSIDFKKVFILAFLVIFLVPGIANTRQIEPDHDIYIYPIPEESLDPHLTWEQGRTNIINYIYDSLYNYNPNTGEVLPDLASDKIDVENHKIDNKELYKNIIPINTNKQFADGSYLKVEDVKYSILRLMLIDKGGSGASYFWESIFNMPDLAAFTQEVSGYNNPAYLSSQTSRKIYNAITERIYIENDKLIILSEDNIDFHLLLSDRVPWSAVLSKNKLIELGDWDGNPVDWPLYYQRKPKSSPLYDNNSATSSNWQVVKWRPGEHLTLIESEPGQAWYDELNSLKLFFPRSRISKLAGPLIKSSVSEALFLSDIDFITDYNLIENNYTIDKVSAGSYVYLIKNLREDIVHSNSLIYYHNNDNHRNLIKELTSNKEDNEKLEIKGLCWPEYYDRIVNGDYDYAVIEWLEPFAGKVPYMYTINREINYPIEIKEILDKPYRLLFQRTEI</sequence>
<evidence type="ECO:0000313" key="1">
    <source>
        <dbReference type="EMBL" id="MBF8435904.1"/>
    </source>
</evidence>
<name>A0A931APZ2_9FIRM</name>
<evidence type="ECO:0008006" key="3">
    <source>
        <dbReference type="Google" id="ProtNLM"/>
    </source>
</evidence>
<dbReference type="Proteomes" id="UP000621436">
    <property type="component" value="Unassembled WGS sequence"/>
</dbReference>
<dbReference type="Gene3D" id="3.40.190.10">
    <property type="entry name" value="Periplasmic binding protein-like II"/>
    <property type="match status" value="1"/>
</dbReference>
<organism evidence="1 2">
    <name type="scientific">Halonatronomonas betaini</name>
    <dbReference type="NCBI Taxonomy" id="2778430"/>
    <lineage>
        <taxon>Bacteria</taxon>
        <taxon>Bacillati</taxon>
        <taxon>Bacillota</taxon>
        <taxon>Clostridia</taxon>
        <taxon>Halanaerobiales</taxon>
        <taxon>Halarsenatibacteraceae</taxon>
        <taxon>Halonatronomonas</taxon>
    </lineage>
</organism>
<dbReference type="RefSeq" id="WP_270452608.1">
    <property type="nucleotide sequence ID" value="NZ_JADPIE010000001.1"/>
</dbReference>